<dbReference type="InterPro" id="IPR036412">
    <property type="entry name" value="HAD-like_sf"/>
</dbReference>
<dbReference type="NCBIfam" id="TIGR02251">
    <property type="entry name" value="HIF-SF_euk"/>
    <property type="match status" value="1"/>
</dbReference>
<evidence type="ECO:0000256" key="4">
    <source>
        <dbReference type="ARBA" id="ARBA00038355"/>
    </source>
</evidence>
<reference evidence="8" key="2">
    <citation type="submission" date="2020-12" db="UniProtKB">
        <authorList>
            <consortium name="WormBaseParasite"/>
        </authorList>
    </citation>
    <scope>IDENTIFICATION</scope>
</reference>
<reference evidence="6 7" key="1">
    <citation type="submission" date="2014-09" db="EMBL/GenBank/DDBJ databases">
        <authorList>
            <person name="Martin A.A."/>
        </authorList>
    </citation>
    <scope>NUCLEOTIDE SEQUENCE</scope>
    <source>
        <strain evidence="7">ED321</strain>
        <strain evidence="6">ED321 Heterogonic</strain>
    </source>
</reference>
<evidence type="ECO:0000256" key="3">
    <source>
        <dbReference type="ARBA" id="ARBA00037324"/>
    </source>
</evidence>
<dbReference type="EMBL" id="LN609528">
    <property type="protein sequence ID" value="CEF64603.1"/>
    <property type="molecule type" value="Genomic_DNA"/>
</dbReference>
<dbReference type="GO" id="GO:0005634">
    <property type="term" value="C:nucleus"/>
    <property type="evidence" value="ECO:0007669"/>
    <property type="project" value="UniProtKB-ARBA"/>
</dbReference>
<dbReference type="InterPro" id="IPR011948">
    <property type="entry name" value="Dullard_phosphatase"/>
</dbReference>
<sequence>MEISTIENVNSLNNNNNINNNNTNIDEIFLESPPIIHELHNLHEDSGIVNDDVNNQVIWSVCSSQSMTADLQIMEFEDTLNEVYREKCEVNDGDLNIEDFEDLIDDNSDRKMIFCPSEHFEMLDETAIKLLQNPPPLTKEWQFRSPALPLQTRSTPKYTLVLDLDETLVHCSLIPLSEAALTFSIEIDGLTYKVYVRIRPYFKEFLERLSQTFEIILFTASKKIYADALCDILDPEKKYIRHRLFREHCVYAENVYIKDLNILGRDLSRTVIVDNSLLSFAYQIDNGIPIKSWYEQKNDCELLNLIPFLEEIIQRDADVRPMIREKFRIHDYLNN</sequence>
<evidence type="ECO:0000313" key="7">
    <source>
        <dbReference type="Proteomes" id="UP000035682"/>
    </source>
</evidence>
<dbReference type="CDD" id="cd07521">
    <property type="entry name" value="HAD_FCP1-like"/>
    <property type="match status" value="1"/>
</dbReference>
<gene>
    <name evidence="6 8 9" type="ORF">SRAE_1000285600</name>
</gene>
<evidence type="ECO:0000256" key="2">
    <source>
        <dbReference type="ARBA" id="ARBA00022912"/>
    </source>
</evidence>
<dbReference type="GeneID" id="36376968"/>
<feature type="domain" description="FCP1 homology" evidence="5">
    <location>
        <begin position="153"/>
        <end position="312"/>
    </location>
</feature>
<comment type="function">
    <text evidence="3">Probable phosphatase.</text>
</comment>
<dbReference type="Gene3D" id="3.40.50.1000">
    <property type="entry name" value="HAD superfamily/HAD-like"/>
    <property type="match status" value="1"/>
</dbReference>
<evidence type="ECO:0000313" key="6">
    <source>
        <dbReference type="EMBL" id="CEF64603.1"/>
    </source>
</evidence>
<dbReference type="SUPFAM" id="SSF56784">
    <property type="entry name" value="HAD-like"/>
    <property type="match status" value="1"/>
</dbReference>
<dbReference type="STRING" id="34506.A0A090L8X6"/>
<evidence type="ECO:0000259" key="5">
    <source>
        <dbReference type="PROSITE" id="PS50969"/>
    </source>
</evidence>
<keyword evidence="2" id="KW-0904">Protein phosphatase</keyword>
<evidence type="ECO:0000313" key="9">
    <source>
        <dbReference type="WormBase" id="SRAE_1000285600"/>
    </source>
</evidence>
<dbReference type="OrthoDB" id="277011at2759"/>
<protein>
    <submittedName>
        <fullName evidence="6 8">CTD small phosphatase-like protein 2</fullName>
    </submittedName>
</protein>
<proteinExistence type="inferred from homology"/>
<evidence type="ECO:0000313" key="8">
    <source>
        <dbReference type="WBParaSite" id="SRAE_1000285600.1"/>
    </source>
</evidence>
<dbReference type="AlphaFoldDB" id="A0A090L8X6"/>
<dbReference type="RefSeq" id="XP_024503804.1">
    <property type="nucleotide sequence ID" value="XM_024649981.1"/>
</dbReference>
<name>A0A090L8X6_STRRB</name>
<dbReference type="OMA" id="EKCEVND"/>
<dbReference type="CTD" id="36376968"/>
<keyword evidence="1" id="KW-0378">Hydrolase</keyword>
<dbReference type="InterPro" id="IPR004274">
    <property type="entry name" value="FCP1_dom"/>
</dbReference>
<dbReference type="FunFam" id="3.40.50.1000:FF:000015">
    <property type="entry name" value="CTD small phosphatase-like protein 2"/>
    <property type="match status" value="1"/>
</dbReference>
<evidence type="ECO:0000256" key="1">
    <source>
        <dbReference type="ARBA" id="ARBA00022801"/>
    </source>
</evidence>
<dbReference type="PROSITE" id="PS50969">
    <property type="entry name" value="FCP1"/>
    <property type="match status" value="1"/>
</dbReference>
<dbReference type="InterPro" id="IPR050365">
    <property type="entry name" value="TIM50"/>
</dbReference>
<dbReference type="SMART" id="SM00577">
    <property type="entry name" value="CPDc"/>
    <property type="match status" value="1"/>
</dbReference>
<dbReference type="Pfam" id="PF03031">
    <property type="entry name" value="NIF"/>
    <property type="match status" value="1"/>
</dbReference>
<accession>A0A090L8X6</accession>
<dbReference type="PANTHER" id="PTHR12210">
    <property type="entry name" value="DULLARD PROTEIN PHOSPHATASE"/>
    <property type="match status" value="1"/>
</dbReference>
<dbReference type="InterPro" id="IPR023214">
    <property type="entry name" value="HAD_sf"/>
</dbReference>
<comment type="similarity">
    <text evidence="4">Belongs to the CTDSPL2 family.</text>
</comment>
<dbReference type="GO" id="GO:0004721">
    <property type="term" value="F:phosphoprotein phosphatase activity"/>
    <property type="evidence" value="ECO:0007669"/>
    <property type="project" value="UniProtKB-KW"/>
</dbReference>
<organism evidence="6">
    <name type="scientific">Strongyloides ratti</name>
    <name type="common">Parasitic roundworm</name>
    <dbReference type="NCBI Taxonomy" id="34506"/>
    <lineage>
        <taxon>Eukaryota</taxon>
        <taxon>Metazoa</taxon>
        <taxon>Ecdysozoa</taxon>
        <taxon>Nematoda</taxon>
        <taxon>Chromadorea</taxon>
        <taxon>Rhabditida</taxon>
        <taxon>Tylenchina</taxon>
        <taxon>Panagrolaimomorpha</taxon>
        <taxon>Strongyloidoidea</taxon>
        <taxon>Strongyloididae</taxon>
        <taxon>Strongyloides</taxon>
    </lineage>
</organism>
<dbReference type="Proteomes" id="UP000035682">
    <property type="component" value="Unplaced"/>
</dbReference>
<keyword evidence="7" id="KW-1185">Reference proteome</keyword>
<dbReference type="WormBase" id="SRAE_1000285600">
    <property type="protein sequence ID" value="SRP00482"/>
    <property type="gene ID" value="WBGene00259473"/>
</dbReference>
<dbReference type="WBParaSite" id="SRAE_1000285600.1">
    <property type="protein sequence ID" value="SRAE_1000285600.1"/>
    <property type="gene ID" value="WBGene00259473"/>
</dbReference>